<dbReference type="SMART" id="SM00829">
    <property type="entry name" value="PKS_ER"/>
    <property type="match status" value="1"/>
</dbReference>
<gene>
    <name evidence="6" type="ORF">GZH47_31160</name>
</gene>
<dbReference type="GO" id="GO:0016491">
    <property type="term" value="F:oxidoreductase activity"/>
    <property type="evidence" value="ECO:0007669"/>
    <property type="project" value="UniProtKB-KW"/>
</dbReference>
<comment type="similarity">
    <text evidence="4">Belongs to the zinc-containing alcohol dehydrogenase family.</text>
</comment>
<dbReference type="PANTHER" id="PTHR43401:SF2">
    <property type="entry name" value="L-THREONINE 3-DEHYDROGENASE"/>
    <property type="match status" value="1"/>
</dbReference>
<evidence type="ECO:0000313" key="7">
    <source>
        <dbReference type="Proteomes" id="UP000479114"/>
    </source>
</evidence>
<evidence type="ECO:0000256" key="1">
    <source>
        <dbReference type="ARBA" id="ARBA00022723"/>
    </source>
</evidence>
<evidence type="ECO:0000256" key="2">
    <source>
        <dbReference type="ARBA" id="ARBA00022833"/>
    </source>
</evidence>
<name>A0A6C0P8S3_9BACL</name>
<dbReference type="InterPro" id="IPR013154">
    <property type="entry name" value="ADH-like_N"/>
</dbReference>
<reference evidence="6 7" key="1">
    <citation type="submission" date="2020-02" db="EMBL/GenBank/DDBJ databases">
        <title>Paenibacillus sp. nov., isolated from rhizosphere soil of tomato.</title>
        <authorList>
            <person name="Weon H.-Y."/>
            <person name="Lee S.A."/>
        </authorList>
    </citation>
    <scope>NUCLEOTIDE SEQUENCE [LARGE SCALE GENOMIC DNA]</scope>
    <source>
        <strain evidence="6 7">14171R-81</strain>
    </source>
</reference>
<keyword evidence="7" id="KW-1185">Reference proteome</keyword>
<dbReference type="InterPro" id="IPR020843">
    <property type="entry name" value="ER"/>
</dbReference>
<dbReference type="KEGG" id="prz:GZH47_31160"/>
<dbReference type="InterPro" id="IPR011032">
    <property type="entry name" value="GroES-like_sf"/>
</dbReference>
<feature type="domain" description="Enoyl reductase (ER)" evidence="5">
    <location>
        <begin position="8"/>
        <end position="330"/>
    </location>
</feature>
<keyword evidence="2 4" id="KW-0862">Zinc</keyword>
<dbReference type="SUPFAM" id="SSF50129">
    <property type="entry name" value="GroES-like"/>
    <property type="match status" value="1"/>
</dbReference>
<dbReference type="RefSeq" id="WP_162644968.1">
    <property type="nucleotide sequence ID" value="NZ_CP048286.1"/>
</dbReference>
<dbReference type="InterPro" id="IPR036291">
    <property type="entry name" value="NAD(P)-bd_dom_sf"/>
</dbReference>
<accession>A0A6C0P8S3</accession>
<dbReference type="Gene3D" id="3.90.180.10">
    <property type="entry name" value="Medium-chain alcohol dehydrogenases, catalytic domain"/>
    <property type="match status" value="1"/>
</dbReference>
<comment type="cofactor">
    <cofactor evidence="4">
        <name>Zn(2+)</name>
        <dbReference type="ChEBI" id="CHEBI:29105"/>
    </cofactor>
</comment>
<dbReference type="Pfam" id="PF00107">
    <property type="entry name" value="ADH_zinc_N"/>
    <property type="match status" value="1"/>
</dbReference>
<dbReference type="PANTHER" id="PTHR43401">
    <property type="entry name" value="L-THREONINE 3-DEHYDROGENASE"/>
    <property type="match status" value="1"/>
</dbReference>
<evidence type="ECO:0000313" key="6">
    <source>
        <dbReference type="EMBL" id="QHW34816.1"/>
    </source>
</evidence>
<dbReference type="InterPro" id="IPR013149">
    <property type="entry name" value="ADH-like_C"/>
</dbReference>
<dbReference type="SUPFAM" id="SSF51735">
    <property type="entry name" value="NAD(P)-binding Rossmann-fold domains"/>
    <property type="match status" value="1"/>
</dbReference>
<dbReference type="InterPro" id="IPR002328">
    <property type="entry name" value="ADH_Zn_CS"/>
</dbReference>
<dbReference type="Pfam" id="PF08240">
    <property type="entry name" value="ADH_N"/>
    <property type="match status" value="1"/>
</dbReference>
<dbReference type="PROSITE" id="PS00059">
    <property type="entry name" value="ADH_ZINC"/>
    <property type="match status" value="1"/>
</dbReference>
<evidence type="ECO:0000256" key="3">
    <source>
        <dbReference type="ARBA" id="ARBA00023002"/>
    </source>
</evidence>
<sequence length="332" mass="35155">MKQIQAFGPKDLRIVHVEEPSVLEGEVLVAVKACGICGSDKWCWHVTEHSDYVAGHEVAGIVEQVGPGVSLLQPGDRVAINNVKGCGECKACKNGAYVKCVRPITHMGFGFSDKVAVPERNCLLLAPEIGYEAGSLIFDNWGTPYAALSRTALGEGHWAAVTGCGPIGLAATALAVLRGAKVIAIDPIEERLDAAVRLGAEAVLKPGDGAVEQLKRLTGGEGVDYVIECSGKAASYELAFEALNVDGTIVVIGEGARFEFQSSRLINKHLHIVASLYAGMKDGEAVQRLMVEGAIHPMSIVTHRFTMEEVPDVFGQVVEGSGGLLKTIVVND</sequence>
<evidence type="ECO:0000259" key="5">
    <source>
        <dbReference type="SMART" id="SM00829"/>
    </source>
</evidence>
<dbReference type="InterPro" id="IPR050129">
    <property type="entry name" value="Zn_alcohol_dh"/>
</dbReference>
<keyword evidence="3" id="KW-0560">Oxidoreductase</keyword>
<dbReference type="Gene3D" id="3.40.50.720">
    <property type="entry name" value="NAD(P)-binding Rossmann-like Domain"/>
    <property type="match status" value="1"/>
</dbReference>
<dbReference type="GO" id="GO:0008270">
    <property type="term" value="F:zinc ion binding"/>
    <property type="evidence" value="ECO:0007669"/>
    <property type="project" value="InterPro"/>
</dbReference>
<dbReference type="EMBL" id="CP048286">
    <property type="protein sequence ID" value="QHW34816.1"/>
    <property type="molecule type" value="Genomic_DNA"/>
</dbReference>
<organism evidence="6 7">
    <name type="scientific">Paenibacillus rhizovicinus</name>
    <dbReference type="NCBI Taxonomy" id="2704463"/>
    <lineage>
        <taxon>Bacteria</taxon>
        <taxon>Bacillati</taxon>
        <taxon>Bacillota</taxon>
        <taxon>Bacilli</taxon>
        <taxon>Bacillales</taxon>
        <taxon>Paenibacillaceae</taxon>
        <taxon>Paenibacillus</taxon>
    </lineage>
</organism>
<keyword evidence="1 4" id="KW-0479">Metal-binding</keyword>
<protein>
    <submittedName>
        <fullName evidence="6">Zinc-binding dehydrogenase</fullName>
    </submittedName>
</protein>
<dbReference type="AlphaFoldDB" id="A0A6C0P8S3"/>
<proteinExistence type="inferred from homology"/>
<dbReference type="Proteomes" id="UP000479114">
    <property type="component" value="Chromosome"/>
</dbReference>
<evidence type="ECO:0000256" key="4">
    <source>
        <dbReference type="RuleBase" id="RU361277"/>
    </source>
</evidence>